<keyword evidence="9" id="KW-0418">Kinase</keyword>
<evidence type="ECO:0000313" key="17">
    <source>
        <dbReference type="Proteomes" id="UP000215896"/>
    </source>
</evidence>
<evidence type="ECO:0000256" key="4">
    <source>
        <dbReference type="ARBA" id="ARBA00011962"/>
    </source>
</evidence>
<dbReference type="UniPathway" id="UPA00164"/>
<evidence type="ECO:0000256" key="7">
    <source>
        <dbReference type="ARBA" id="ARBA00022679"/>
    </source>
</evidence>
<dbReference type="AlphaFoldDB" id="A0A255GEN3"/>
<evidence type="ECO:0000256" key="2">
    <source>
        <dbReference type="ARBA" id="ARBA00006219"/>
    </source>
</evidence>
<keyword evidence="7 16" id="KW-0808">Transferase</keyword>
<evidence type="ECO:0000256" key="3">
    <source>
        <dbReference type="ARBA" id="ARBA00011245"/>
    </source>
</evidence>
<dbReference type="InterPro" id="IPR040999">
    <property type="entry name" value="Mak_N_cap"/>
</dbReference>
<evidence type="ECO:0000313" key="16">
    <source>
        <dbReference type="EMBL" id="OYO14327.1"/>
    </source>
</evidence>
<proteinExistence type="inferred from homology"/>
<dbReference type="SUPFAM" id="SSF56112">
    <property type="entry name" value="Protein kinase-like (PK-like)"/>
    <property type="match status" value="1"/>
</dbReference>
<organism evidence="16 17">
    <name type="scientific">Enemella evansiae</name>
    <dbReference type="NCBI Taxonomy" id="2016499"/>
    <lineage>
        <taxon>Bacteria</taxon>
        <taxon>Bacillati</taxon>
        <taxon>Actinomycetota</taxon>
        <taxon>Actinomycetes</taxon>
        <taxon>Propionibacteriales</taxon>
        <taxon>Propionibacteriaceae</taxon>
        <taxon>Enemella</taxon>
    </lineage>
</organism>
<keyword evidence="8" id="KW-0547">Nucleotide-binding</keyword>
<keyword evidence="12" id="KW-0119">Carbohydrate metabolism</keyword>
<dbReference type="Gene3D" id="3.90.1200.10">
    <property type="match status" value="1"/>
</dbReference>
<dbReference type="EMBL" id="NMVO01000012">
    <property type="protein sequence ID" value="OYO14327.1"/>
    <property type="molecule type" value="Genomic_DNA"/>
</dbReference>
<evidence type="ECO:0000259" key="15">
    <source>
        <dbReference type="Pfam" id="PF18085"/>
    </source>
</evidence>
<dbReference type="GO" id="GO:0005978">
    <property type="term" value="P:glycogen biosynthetic process"/>
    <property type="evidence" value="ECO:0007669"/>
    <property type="project" value="UniProtKB-UniPathway"/>
</dbReference>
<evidence type="ECO:0000256" key="8">
    <source>
        <dbReference type="ARBA" id="ARBA00022741"/>
    </source>
</evidence>
<evidence type="ECO:0000256" key="9">
    <source>
        <dbReference type="ARBA" id="ARBA00022777"/>
    </source>
</evidence>
<protein>
    <recommendedName>
        <fullName evidence="5">Maltokinase</fullName>
        <ecNumber evidence="4">2.7.1.175</ecNumber>
    </recommendedName>
    <alternativeName>
        <fullName evidence="13">Maltose-1-phosphate synthase</fullName>
    </alternativeName>
</protein>
<keyword evidence="11" id="KW-0320">Glycogen biosynthesis</keyword>
<dbReference type="RefSeq" id="WP_094405189.1">
    <property type="nucleotide sequence ID" value="NZ_NMVO01000012.1"/>
</dbReference>
<dbReference type="EC" id="2.7.1.175" evidence="4"/>
<evidence type="ECO:0000256" key="14">
    <source>
        <dbReference type="ARBA" id="ARBA00049067"/>
    </source>
</evidence>
<dbReference type="GO" id="GO:0016301">
    <property type="term" value="F:kinase activity"/>
    <property type="evidence" value="ECO:0007669"/>
    <property type="project" value="UniProtKB-KW"/>
</dbReference>
<accession>A0A255GEN3</accession>
<evidence type="ECO:0000256" key="13">
    <source>
        <dbReference type="ARBA" id="ARBA00031251"/>
    </source>
</evidence>
<gene>
    <name evidence="16" type="ORF">CGZ94_06825</name>
</gene>
<feature type="domain" description="Maltokinase N-terminal cap" evidence="15">
    <location>
        <begin position="20"/>
        <end position="109"/>
    </location>
</feature>
<dbReference type="Pfam" id="PF18085">
    <property type="entry name" value="Mak_N_cap"/>
    <property type="match status" value="1"/>
</dbReference>
<comment type="caution">
    <text evidence="16">The sequence shown here is derived from an EMBL/GenBank/DDBJ whole genome shotgun (WGS) entry which is preliminary data.</text>
</comment>
<comment type="similarity">
    <text evidence="2">Belongs to the aminoglycoside phosphotransferase family.</text>
</comment>
<evidence type="ECO:0000256" key="5">
    <source>
        <dbReference type="ARBA" id="ARBA00013882"/>
    </source>
</evidence>
<name>A0A255GEN3_9ACTN</name>
<keyword evidence="10" id="KW-0067">ATP-binding</keyword>
<evidence type="ECO:0000256" key="6">
    <source>
        <dbReference type="ARBA" id="ARBA00022600"/>
    </source>
</evidence>
<dbReference type="Proteomes" id="UP000215896">
    <property type="component" value="Unassembled WGS sequence"/>
</dbReference>
<keyword evidence="17" id="KW-1185">Reference proteome</keyword>
<evidence type="ECO:0000256" key="1">
    <source>
        <dbReference type="ARBA" id="ARBA00004964"/>
    </source>
</evidence>
<dbReference type="InterPro" id="IPR011009">
    <property type="entry name" value="Kinase-like_dom_sf"/>
</dbReference>
<keyword evidence="6" id="KW-0321">Glycogen metabolism</keyword>
<comment type="pathway">
    <text evidence="1">Glycan biosynthesis; glycogen biosynthesis.</text>
</comment>
<dbReference type="GO" id="GO:0005524">
    <property type="term" value="F:ATP binding"/>
    <property type="evidence" value="ECO:0007669"/>
    <property type="project" value="UniProtKB-KW"/>
</dbReference>
<sequence>MTPNRPDLESPETLLWQHIQQARWYAGKGRDAELVALHPLPWLTPPGGAGAVRLLVAEVGNRDGDAETHHYLLALSYHGADTTGDADSAIGRCADPELGEVVLHDATRDPLAQELLLAAVLGAGERSDDDARLVAEFVDGSEVSASLPPRIFGGEQSNTSIMYGEVAMLKLFRRLEIGDNLDIEIHRALADAPAAADVARLYGWLTAEWHDTGGASCRADAAMLVEQLREVSDGWQVAVAAAGSGDDFTGPAEELGRALRQVHEALATAFGTGNRTGAGAAEQMTRRLAAAVREVPALAAYQPGLAAIFGTLADTELDTQRVHGDFHLGQTLVGADGGWKIIDFEGEPLKTLDERREPDTGWRDVAGLLRSLDYAGGFAERSAGTDPAAARRWVQQSSDAFLRGYTAGRALTDAEHTVVAAYQADKAVYEVVYEARNRPDWLPIPLTELGALAEHRSTDDPPHHDREAAR</sequence>
<dbReference type="OrthoDB" id="3787729at2"/>
<comment type="subunit">
    <text evidence="3">Monomer.</text>
</comment>
<evidence type="ECO:0000256" key="11">
    <source>
        <dbReference type="ARBA" id="ARBA00023056"/>
    </source>
</evidence>
<evidence type="ECO:0000256" key="12">
    <source>
        <dbReference type="ARBA" id="ARBA00023277"/>
    </source>
</evidence>
<comment type="catalytic activity">
    <reaction evidence="14">
        <text>D-maltose + ATP = alpha-maltose 1-phosphate + ADP + H(+)</text>
        <dbReference type="Rhea" id="RHEA:31915"/>
        <dbReference type="ChEBI" id="CHEBI:15378"/>
        <dbReference type="ChEBI" id="CHEBI:17306"/>
        <dbReference type="ChEBI" id="CHEBI:30616"/>
        <dbReference type="ChEBI" id="CHEBI:63576"/>
        <dbReference type="ChEBI" id="CHEBI:456216"/>
        <dbReference type="EC" id="2.7.1.175"/>
    </reaction>
</comment>
<evidence type="ECO:0000256" key="10">
    <source>
        <dbReference type="ARBA" id="ARBA00022840"/>
    </source>
</evidence>
<reference evidence="16 17" key="1">
    <citation type="submission" date="2017-07" db="EMBL/GenBank/DDBJ databases">
        <title>Draft whole genome sequences of clinical Proprionibacteriaceae strains.</title>
        <authorList>
            <person name="Bernier A.-M."/>
            <person name="Bernard K."/>
            <person name="Domingo M.-C."/>
        </authorList>
    </citation>
    <scope>NUCLEOTIDE SEQUENCE [LARGE SCALE GENOMIC DNA]</scope>
    <source>
        <strain evidence="16 17">NML 030167</strain>
    </source>
</reference>